<protein>
    <recommendedName>
        <fullName evidence="3">Ester cyclase</fullName>
    </recommendedName>
</protein>
<dbReference type="Proteomes" id="UP000001574">
    <property type="component" value="Chromosome"/>
</dbReference>
<sequence length="137" mass="15470">MSTTQQQNKEIIARFNKEFIEGGNEALFWETVSPEFINRSAAPGQDGPDGAFQWFTQVLKMAFPDLTVTIHDQIAEGDKTVTRKSYEATHMAPFLGVPATGRRVSFGVIDIIRIVDGKYVEHWASPEMFDLYRQITA</sequence>
<reference evidence="1 2" key="1">
    <citation type="submission" date="2006-10" db="EMBL/GenBank/DDBJ databases">
        <authorList>
            <person name="Fleischmann R.D."/>
            <person name="Dodson R.J."/>
            <person name="Haft D.H."/>
            <person name="Merkel J.S."/>
            <person name="Nelson W.C."/>
            <person name="Fraser C.M."/>
        </authorList>
    </citation>
    <scope>NUCLEOTIDE SEQUENCE [LARGE SCALE GENOMIC DNA]</scope>
    <source>
        <strain evidence="1 2">104</strain>
    </source>
</reference>
<dbReference type="GO" id="GO:0030638">
    <property type="term" value="P:polyketide metabolic process"/>
    <property type="evidence" value="ECO:0007669"/>
    <property type="project" value="InterPro"/>
</dbReference>
<name>A0A0H2ZV29_MYCA1</name>
<organism evidence="1 2">
    <name type="scientific">Mycobacterium avium (strain 104)</name>
    <dbReference type="NCBI Taxonomy" id="243243"/>
    <lineage>
        <taxon>Bacteria</taxon>
        <taxon>Bacillati</taxon>
        <taxon>Actinomycetota</taxon>
        <taxon>Actinomycetes</taxon>
        <taxon>Mycobacteriales</taxon>
        <taxon>Mycobacteriaceae</taxon>
        <taxon>Mycobacterium</taxon>
        <taxon>Mycobacterium avium complex (MAC)</taxon>
    </lineage>
</organism>
<dbReference type="InterPro" id="IPR009959">
    <property type="entry name" value="Cyclase_SnoaL-like"/>
</dbReference>
<dbReference type="KEGG" id="mav:MAV_0493"/>
<dbReference type="SUPFAM" id="SSF54427">
    <property type="entry name" value="NTF2-like"/>
    <property type="match status" value="1"/>
</dbReference>
<dbReference type="InterPro" id="IPR032710">
    <property type="entry name" value="NTF2-like_dom_sf"/>
</dbReference>
<dbReference type="Pfam" id="PF07366">
    <property type="entry name" value="SnoaL"/>
    <property type="match status" value="1"/>
</dbReference>
<accession>A0A0H2ZV29</accession>
<dbReference type="RefSeq" id="WP_011723595.1">
    <property type="nucleotide sequence ID" value="NC_008595.1"/>
</dbReference>
<evidence type="ECO:0008006" key="3">
    <source>
        <dbReference type="Google" id="ProtNLM"/>
    </source>
</evidence>
<dbReference type="HOGENOM" id="CLU_100997_5_1_11"/>
<proteinExistence type="predicted"/>
<evidence type="ECO:0000313" key="2">
    <source>
        <dbReference type="Proteomes" id="UP000001574"/>
    </source>
</evidence>
<dbReference type="Gene3D" id="3.10.450.50">
    <property type="match status" value="1"/>
</dbReference>
<dbReference type="PANTHER" id="PTHR38436:SF1">
    <property type="entry name" value="ESTER CYCLASE"/>
    <property type="match status" value="1"/>
</dbReference>
<dbReference type="AlphaFoldDB" id="A0A0H2ZV29"/>
<gene>
    <name evidence="1" type="ordered locus">MAV_0493</name>
</gene>
<evidence type="ECO:0000313" key="1">
    <source>
        <dbReference type="EMBL" id="ABK66351.1"/>
    </source>
</evidence>
<dbReference type="PANTHER" id="PTHR38436">
    <property type="entry name" value="POLYKETIDE CYCLASE SNOAL-LIKE DOMAIN"/>
    <property type="match status" value="1"/>
</dbReference>
<dbReference type="EMBL" id="CP000479">
    <property type="protein sequence ID" value="ABK66351.1"/>
    <property type="molecule type" value="Genomic_DNA"/>
</dbReference>